<evidence type="ECO:0000256" key="4">
    <source>
        <dbReference type="ARBA" id="ARBA00023136"/>
    </source>
</evidence>
<gene>
    <name evidence="6" type="ORF">ACFPIB_07045</name>
</gene>
<dbReference type="Gene3D" id="1.20.1530.20">
    <property type="match status" value="1"/>
</dbReference>
<dbReference type="Proteomes" id="UP001596161">
    <property type="component" value="Unassembled WGS sequence"/>
</dbReference>
<keyword evidence="7" id="KW-1185">Reference proteome</keyword>
<feature type="transmembrane region" description="Helical" evidence="5">
    <location>
        <begin position="172"/>
        <end position="193"/>
    </location>
</feature>
<reference evidence="7" key="1">
    <citation type="journal article" date="2019" name="Int. J. Syst. Evol. Microbiol.">
        <title>The Global Catalogue of Microorganisms (GCM) 10K type strain sequencing project: providing services to taxonomists for standard genome sequencing and annotation.</title>
        <authorList>
            <consortium name="The Broad Institute Genomics Platform"/>
            <consortium name="The Broad Institute Genome Sequencing Center for Infectious Disease"/>
            <person name="Wu L."/>
            <person name="Ma J."/>
        </authorList>
    </citation>
    <scope>NUCLEOTIDE SEQUENCE [LARGE SCALE GENOMIC DNA]</scope>
    <source>
        <strain evidence="7">KACC 12602</strain>
    </source>
</reference>
<dbReference type="InterPro" id="IPR038770">
    <property type="entry name" value="Na+/solute_symporter_sf"/>
</dbReference>
<evidence type="ECO:0000256" key="2">
    <source>
        <dbReference type="ARBA" id="ARBA00022692"/>
    </source>
</evidence>
<name>A0ABW0E7K5_9BACT</name>
<keyword evidence="3 5" id="KW-1133">Transmembrane helix</keyword>
<organism evidence="6 7">
    <name type="scientific">Adhaeribacter terreus</name>
    <dbReference type="NCBI Taxonomy" id="529703"/>
    <lineage>
        <taxon>Bacteria</taxon>
        <taxon>Pseudomonadati</taxon>
        <taxon>Bacteroidota</taxon>
        <taxon>Cytophagia</taxon>
        <taxon>Cytophagales</taxon>
        <taxon>Hymenobacteraceae</taxon>
        <taxon>Adhaeribacter</taxon>
    </lineage>
</organism>
<feature type="transmembrane region" description="Helical" evidence="5">
    <location>
        <begin position="199"/>
        <end position="218"/>
    </location>
</feature>
<evidence type="ECO:0000256" key="5">
    <source>
        <dbReference type="SAM" id="Phobius"/>
    </source>
</evidence>
<protein>
    <submittedName>
        <fullName evidence="6">Bile acid:sodium symporter family protein</fullName>
    </submittedName>
</protein>
<dbReference type="PANTHER" id="PTHR10361">
    <property type="entry name" value="SODIUM-BILE ACID COTRANSPORTER"/>
    <property type="match status" value="1"/>
</dbReference>
<feature type="transmembrane region" description="Helical" evidence="5">
    <location>
        <begin position="136"/>
        <end position="160"/>
    </location>
</feature>
<dbReference type="PANTHER" id="PTHR10361:SF28">
    <property type="entry name" value="P3 PROTEIN-RELATED"/>
    <property type="match status" value="1"/>
</dbReference>
<comment type="subcellular location">
    <subcellularLocation>
        <location evidence="1">Membrane</location>
        <topology evidence="1">Multi-pass membrane protein</topology>
    </subcellularLocation>
</comment>
<dbReference type="Pfam" id="PF01758">
    <property type="entry name" value="SBF"/>
    <property type="match status" value="1"/>
</dbReference>
<keyword evidence="2 5" id="KW-0812">Transmembrane</keyword>
<accession>A0ABW0E7K5</accession>
<feature type="transmembrane region" description="Helical" evidence="5">
    <location>
        <begin position="254"/>
        <end position="275"/>
    </location>
</feature>
<feature type="transmembrane region" description="Helical" evidence="5">
    <location>
        <begin position="45"/>
        <end position="62"/>
    </location>
</feature>
<sequence length="284" mass="30195">MNAVEIITLILKISIFLTALGYGLKTTAEDAFYLFRNPGLLLRSILAMNIIMPVVAILMALLFNLPPLVKVALLAISVSPLAPLFPKKTSKAGGRQGYALGLMLVASMFCILLIPVTLEILARIFKVPVEVNSKALIITALVSVIIPLISGIAAQHFAPAFADKISNPVSRIALILLIVSALPVLVKMFPAIVHLAGNGTALAIAGFVILGVCVGHFLGNTAEKDDRSVLALATASRHPAIAISVASANMPDHHLVPAAILLYLLINAIVTLPYLKWLQKNKPE</sequence>
<proteinExistence type="predicted"/>
<dbReference type="InterPro" id="IPR002657">
    <property type="entry name" value="BilAc:Na_symport/Acr3"/>
</dbReference>
<evidence type="ECO:0000256" key="1">
    <source>
        <dbReference type="ARBA" id="ARBA00004141"/>
    </source>
</evidence>
<dbReference type="EMBL" id="JBHSKT010000003">
    <property type="protein sequence ID" value="MFC5270357.1"/>
    <property type="molecule type" value="Genomic_DNA"/>
</dbReference>
<feature type="transmembrane region" description="Helical" evidence="5">
    <location>
        <begin position="6"/>
        <end position="24"/>
    </location>
</feature>
<evidence type="ECO:0000313" key="7">
    <source>
        <dbReference type="Proteomes" id="UP001596161"/>
    </source>
</evidence>
<dbReference type="InterPro" id="IPR004710">
    <property type="entry name" value="Bilac:Na_transpt"/>
</dbReference>
<feature type="transmembrane region" description="Helical" evidence="5">
    <location>
        <begin position="68"/>
        <end position="85"/>
    </location>
</feature>
<keyword evidence="4 5" id="KW-0472">Membrane</keyword>
<evidence type="ECO:0000256" key="3">
    <source>
        <dbReference type="ARBA" id="ARBA00022989"/>
    </source>
</evidence>
<feature type="transmembrane region" description="Helical" evidence="5">
    <location>
        <begin position="97"/>
        <end position="116"/>
    </location>
</feature>
<evidence type="ECO:0000313" key="6">
    <source>
        <dbReference type="EMBL" id="MFC5270357.1"/>
    </source>
</evidence>
<dbReference type="RefSeq" id="WP_378016728.1">
    <property type="nucleotide sequence ID" value="NZ_JBHSKT010000003.1"/>
</dbReference>
<comment type="caution">
    <text evidence="6">The sequence shown here is derived from an EMBL/GenBank/DDBJ whole genome shotgun (WGS) entry which is preliminary data.</text>
</comment>